<feature type="transmembrane region" description="Helical" evidence="1">
    <location>
        <begin position="102"/>
        <end position="122"/>
    </location>
</feature>
<feature type="transmembrane region" description="Helical" evidence="1">
    <location>
        <begin position="28"/>
        <end position="52"/>
    </location>
</feature>
<feature type="transmembrane region" description="Helical" evidence="1">
    <location>
        <begin position="174"/>
        <end position="193"/>
    </location>
</feature>
<dbReference type="RefSeq" id="WP_138926168.1">
    <property type="nucleotide sequence ID" value="NZ_CP034412.1"/>
</dbReference>
<evidence type="ECO:0000256" key="1">
    <source>
        <dbReference type="SAM" id="Phobius"/>
    </source>
</evidence>
<keyword evidence="3" id="KW-1185">Reference proteome</keyword>
<dbReference type="AlphaFoldDB" id="A0A5B7WSG7"/>
<keyword evidence="1" id="KW-0812">Transmembrane</keyword>
<accession>A0A5B7WSG7</accession>
<dbReference type="EMBL" id="CP034412">
    <property type="protein sequence ID" value="QCY47051.1"/>
    <property type="molecule type" value="Genomic_DNA"/>
</dbReference>
<name>A0A5B7WSG7_9MICC</name>
<feature type="transmembrane region" description="Helical" evidence="1">
    <location>
        <begin position="199"/>
        <end position="218"/>
    </location>
</feature>
<proteinExistence type="predicted"/>
<reference evidence="2 3" key="1">
    <citation type="submission" date="2018-12" db="EMBL/GenBank/DDBJ databases">
        <title>Complete Genome Sequence of Glutamicibacter creatinolyticus strain LGCM259,isolated from an abscess of a 12-year-old mare in Italy.</title>
        <authorList>
            <person name="Santos R.G."/>
            <person name="Silva A.L."/>
            <person name="Seyffert N."/>
            <person name="Castro T.L.P."/>
            <person name="Attili A.R."/>
            <person name="Rifici C."/>
            <person name="Mazzullo G."/>
            <person name="Brenig B."/>
            <person name="Venanzi F."/>
            <person name="Azevedo V."/>
        </authorList>
    </citation>
    <scope>NUCLEOTIDE SEQUENCE [LARGE SCALE GENOMIC DNA]</scope>
    <source>
        <strain evidence="2 3">LGCM 259</strain>
    </source>
</reference>
<sequence length="235" mass="24895">MSPRRREPVRGQAPALLHPVDFAPARRYYLLAMLLQLAASPIILAAAIIFLLGISANLFTPLLGPIVGLSITSYVERRYRADAWAHIARKAQDRTRSDPAPWAQLALTLQLVLLLLAVLGLVQAVRATGQSGAAALGAGILAGLVLVEVAALIWDRRAQAELRSVAVGGSWRILQGLGVLAVALPGAGVLLGFGPLNPWLLLLGVLAQGGTCVLWYVIRMIPATSSCVPKSFPLP</sequence>
<evidence type="ECO:0000313" key="3">
    <source>
        <dbReference type="Proteomes" id="UP000307000"/>
    </source>
</evidence>
<feature type="transmembrane region" description="Helical" evidence="1">
    <location>
        <begin position="134"/>
        <end position="154"/>
    </location>
</feature>
<dbReference type="KEGG" id="gcr:GcLGCM259_1318"/>
<evidence type="ECO:0000313" key="2">
    <source>
        <dbReference type="EMBL" id="QCY47051.1"/>
    </source>
</evidence>
<keyword evidence="1" id="KW-1133">Transmembrane helix</keyword>
<protein>
    <submittedName>
        <fullName evidence="2">Uncharacterized protein</fullName>
    </submittedName>
</protein>
<feature type="transmembrane region" description="Helical" evidence="1">
    <location>
        <begin position="58"/>
        <end position="75"/>
    </location>
</feature>
<keyword evidence="1" id="KW-0472">Membrane</keyword>
<dbReference type="Proteomes" id="UP000307000">
    <property type="component" value="Chromosome"/>
</dbReference>
<organism evidence="2 3">
    <name type="scientific">Glutamicibacter creatinolyticus</name>
    <dbReference type="NCBI Taxonomy" id="162496"/>
    <lineage>
        <taxon>Bacteria</taxon>
        <taxon>Bacillati</taxon>
        <taxon>Actinomycetota</taxon>
        <taxon>Actinomycetes</taxon>
        <taxon>Micrococcales</taxon>
        <taxon>Micrococcaceae</taxon>
        <taxon>Glutamicibacter</taxon>
    </lineage>
</organism>
<gene>
    <name evidence="2" type="ORF">GcLGCM259_1318</name>
</gene>